<reference evidence="1 2" key="1">
    <citation type="journal article" date="2021" name="Nat. Commun.">
        <title>Genetic determinants of endophytism in the Arabidopsis root mycobiome.</title>
        <authorList>
            <person name="Mesny F."/>
            <person name="Miyauchi S."/>
            <person name="Thiergart T."/>
            <person name="Pickel B."/>
            <person name="Atanasova L."/>
            <person name="Karlsson M."/>
            <person name="Huettel B."/>
            <person name="Barry K.W."/>
            <person name="Haridas S."/>
            <person name="Chen C."/>
            <person name="Bauer D."/>
            <person name="Andreopoulos W."/>
            <person name="Pangilinan J."/>
            <person name="LaButti K."/>
            <person name="Riley R."/>
            <person name="Lipzen A."/>
            <person name="Clum A."/>
            <person name="Drula E."/>
            <person name="Henrissat B."/>
            <person name="Kohler A."/>
            <person name="Grigoriev I.V."/>
            <person name="Martin F.M."/>
            <person name="Hacquard S."/>
        </authorList>
    </citation>
    <scope>NUCLEOTIDE SEQUENCE [LARGE SCALE GENOMIC DNA]</scope>
    <source>
        <strain evidence="1 2">MPI-SDFR-AT-0079</strain>
    </source>
</reference>
<name>A0ACB7NV17_9PEZI</name>
<gene>
    <name evidence="1" type="ORF">F5144DRAFT_382388</name>
</gene>
<proteinExistence type="predicted"/>
<keyword evidence="2" id="KW-1185">Reference proteome</keyword>
<protein>
    <submittedName>
        <fullName evidence="1">Uncharacterized protein</fullName>
    </submittedName>
</protein>
<dbReference type="Proteomes" id="UP000724584">
    <property type="component" value="Unassembled WGS sequence"/>
</dbReference>
<evidence type="ECO:0000313" key="1">
    <source>
        <dbReference type="EMBL" id="KAH6617076.1"/>
    </source>
</evidence>
<accession>A0ACB7NV17</accession>
<comment type="caution">
    <text evidence="1">The sequence shown here is derived from an EMBL/GenBank/DDBJ whole genome shotgun (WGS) entry which is preliminary data.</text>
</comment>
<sequence length="95" mass="10204">MGWDGALGWFGLSLYYCYPLLPCGLPTLHGAGASLGGLSSNRKPVIHTACAVVVTCGDGVWCWFWCCCLSIVWRSASDSMCTILLRLGLLSLDLC</sequence>
<organism evidence="1 2">
    <name type="scientific">Chaetomium tenue</name>
    <dbReference type="NCBI Taxonomy" id="1854479"/>
    <lineage>
        <taxon>Eukaryota</taxon>
        <taxon>Fungi</taxon>
        <taxon>Dikarya</taxon>
        <taxon>Ascomycota</taxon>
        <taxon>Pezizomycotina</taxon>
        <taxon>Sordariomycetes</taxon>
        <taxon>Sordariomycetidae</taxon>
        <taxon>Sordariales</taxon>
        <taxon>Chaetomiaceae</taxon>
        <taxon>Chaetomium</taxon>
    </lineage>
</organism>
<dbReference type="EMBL" id="JAGIZQ010000007">
    <property type="protein sequence ID" value="KAH6617076.1"/>
    <property type="molecule type" value="Genomic_DNA"/>
</dbReference>
<evidence type="ECO:0000313" key="2">
    <source>
        <dbReference type="Proteomes" id="UP000724584"/>
    </source>
</evidence>